<dbReference type="Proteomes" id="UP001267878">
    <property type="component" value="Unassembled WGS sequence"/>
</dbReference>
<dbReference type="InterPro" id="IPR010662">
    <property type="entry name" value="RBBP9/YdeN"/>
</dbReference>
<comment type="caution">
    <text evidence="1">The sequence shown here is derived from an EMBL/GenBank/DDBJ whole genome shotgun (WGS) entry which is preliminary data.</text>
</comment>
<dbReference type="GO" id="GO:0016787">
    <property type="term" value="F:hydrolase activity"/>
    <property type="evidence" value="ECO:0007669"/>
    <property type="project" value="UniProtKB-KW"/>
</dbReference>
<keyword evidence="1" id="KW-0378">Hydrolase</keyword>
<accession>A0ABU1VP80</accession>
<dbReference type="Gene3D" id="3.40.50.1820">
    <property type="entry name" value="alpha/beta hydrolase"/>
    <property type="match status" value="1"/>
</dbReference>
<dbReference type="PANTHER" id="PTHR15394:SF3">
    <property type="entry name" value="SERINE HYDROLASE RBBP9"/>
    <property type="match status" value="1"/>
</dbReference>
<keyword evidence="2" id="KW-1185">Reference proteome</keyword>
<dbReference type="EMBL" id="JAVDVW010000001">
    <property type="protein sequence ID" value="MDR7099292.1"/>
    <property type="molecule type" value="Genomic_DNA"/>
</dbReference>
<name>A0ABU1VP80_9GAMM</name>
<organism evidence="1 2">
    <name type="scientific">Agrilutibacter niabensis</name>
    <dbReference type="NCBI Taxonomy" id="380628"/>
    <lineage>
        <taxon>Bacteria</taxon>
        <taxon>Pseudomonadati</taxon>
        <taxon>Pseudomonadota</taxon>
        <taxon>Gammaproteobacteria</taxon>
        <taxon>Lysobacterales</taxon>
        <taxon>Lysobacteraceae</taxon>
        <taxon>Agrilutibacter</taxon>
    </lineage>
</organism>
<reference evidence="1 2" key="1">
    <citation type="submission" date="2023-07" db="EMBL/GenBank/DDBJ databases">
        <title>Sorghum-associated microbial communities from plants grown in Nebraska, USA.</title>
        <authorList>
            <person name="Schachtman D."/>
        </authorList>
    </citation>
    <scope>NUCLEOTIDE SEQUENCE [LARGE SCALE GENOMIC DNA]</scope>
    <source>
        <strain evidence="1 2">BE187</strain>
    </source>
</reference>
<dbReference type="SUPFAM" id="SSF53474">
    <property type="entry name" value="alpha/beta-Hydrolases"/>
    <property type="match status" value="1"/>
</dbReference>
<proteinExistence type="predicted"/>
<dbReference type="RefSeq" id="WP_310053495.1">
    <property type="nucleotide sequence ID" value="NZ_JAVDVW010000001.1"/>
</dbReference>
<evidence type="ECO:0000313" key="2">
    <source>
        <dbReference type="Proteomes" id="UP001267878"/>
    </source>
</evidence>
<evidence type="ECO:0000313" key="1">
    <source>
        <dbReference type="EMBL" id="MDR7099292.1"/>
    </source>
</evidence>
<dbReference type="PANTHER" id="PTHR15394">
    <property type="entry name" value="SERINE HYDROLASE RBBP9"/>
    <property type="match status" value="1"/>
</dbReference>
<sequence length="184" mass="20354">MTTCVLFIQGGGKGAHSEDAPLADSLKRTLGSKYDVRFPQMPGEFDPKVESWKQKISSELSHATGKVILVAHSVGGSILLRYLSEEKVENEIAGLFLLAAPSWDEDHWNFDDLKLPRDAAEKLAAIPRLFFYHCRDDEVVPFAHLALYGAQFPQAITRAIDSGGHQFDNDLTRVSKDIRGNDAA</sequence>
<gene>
    <name evidence="1" type="ORF">J2X04_001639</name>
</gene>
<protein>
    <submittedName>
        <fullName evidence="1">Alpha/beta hydrolase family esterase</fullName>
    </submittedName>
</protein>
<dbReference type="InterPro" id="IPR029058">
    <property type="entry name" value="AB_hydrolase_fold"/>
</dbReference>
<dbReference type="Pfam" id="PF06821">
    <property type="entry name" value="Ser_hydrolase"/>
    <property type="match status" value="1"/>
</dbReference>